<feature type="compositionally biased region" description="Basic and acidic residues" evidence="1">
    <location>
        <begin position="249"/>
        <end position="259"/>
    </location>
</feature>
<keyword evidence="2" id="KW-1185">Reference proteome</keyword>
<evidence type="ECO:0000313" key="3">
    <source>
        <dbReference type="RefSeq" id="XP_022105471.1"/>
    </source>
</evidence>
<dbReference type="RefSeq" id="XP_022105471.1">
    <property type="nucleotide sequence ID" value="XM_022249779.1"/>
</dbReference>
<feature type="compositionally biased region" description="Basic and acidic residues" evidence="1">
    <location>
        <begin position="768"/>
        <end position="786"/>
    </location>
</feature>
<feature type="region of interest" description="Disordered" evidence="1">
    <location>
        <begin position="194"/>
        <end position="368"/>
    </location>
</feature>
<feature type="compositionally biased region" description="Acidic residues" evidence="1">
    <location>
        <begin position="645"/>
        <end position="654"/>
    </location>
</feature>
<dbReference type="AlphaFoldDB" id="A0A8B7ZPY0"/>
<name>A0A8B7ZPY0_ACAPL</name>
<dbReference type="OrthoDB" id="6162562at2759"/>
<organism evidence="2 3">
    <name type="scientific">Acanthaster planci</name>
    <name type="common">Crown-of-thorns starfish</name>
    <dbReference type="NCBI Taxonomy" id="133434"/>
    <lineage>
        <taxon>Eukaryota</taxon>
        <taxon>Metazoa</taxon>
        <taxon>Echinodermata</taxon>
        <taxon>Eleutherozoa</taxon>
        <taxon>Asterozoa</taxon>
        <taxon>Asteroidea</taxon>
        <taxon>Valvatacea</taxon>
        <taxon>Valvatida</taxon>
        <taxon>Acanthasteridae</taxon>
        <taxon>Acanthaster</taxon>
    </lineage>
</organism>
<dbReference type="Proteomes" id="UP000694845">
    <property type="component" value="Unplaced"/>
</dbReference>
<feature type="region of interest" description="Disordered" evidence="1">
    <location>
        <begin position="75"/>
        <end position="133"/>
    </location>
</feature>
<feature type="region of interest" description="Disordered" evidence="1">
    <location>
        <begin position="727"/>
        <end position="967"/>
    </location>
</feature>
<feature type="compositionally biased region" description="Basic and acidic residues" evidence="1">
    <location>
        <begin position="275"/>
        <end position="313"/>
    </location>
</feature>
<protein>
    <submittedName>
        <fullName evidence="3">Serine/arginine repetitive matrix protein 2-like</fullName>
    </submittedName>
</protein>
<feature type="compositionally biased region" description="Basic residues" evidence="1">
    <location>
        <begin position="628"/>
        <end position="639"/>
    </location>
</feature>
<evidence type="ECO:0000313" key="2">
    <source>
        <dbReference type="Proteomes" id="UP000694845"/>
    </source>
</evidence>
<dbReference type="GeneID" id="110987226"/>
<feature type="region of interest" description="Disordered" evidence="1">
    <location>
        <begin position="409"/>
        <end position="696"/>
    </location>
</feature>
<feature type="compositionally biased region" description="Polar residues" evidence="1">
    <location>
        <begin position="226"/>
        <end position="246"/>
    </location>
</feature>
<feature type="compositionally biased region" description="Basic residues" evidence="1">
    <location>
        <begin position="879"/>
        <end position="889"/>
    </location>
</feature>
<feature type="compositionally biased region" description="Basic residues" evidence="1">
    <location>
        <begin position="809"/>
        <end position="819"/>
    </location>
</feature>
<feature type="compositionally biased region" description="Polar residues" evidence="1">
    <location>
        <begin position="331"/>
        <end position="342"/>
    </location>
</feature>
<feature type="compositionally biased region" description="Basic residues" evidence="1">
    <location>
        <begin position="344"/>
        <end position="353"/>
    </location>
</feature>
<accession>A0A8B7ZPY0</accession>
<feature type="compositionally biased region" description="Basic residues" evidence="1">
    <location>
        <begin position="519"/>
        <end position="531"/>
    </location>
</feature>
<sequence length="1005" mass="109369">MSAEKDRRYQEVYRNRFVNPIDQGVGRRTGWVLNREVRKDSEGYEVFDDYWSDSGDESVDLSLRANKENKGKAYKLSSPLKSMPDFTPSSRASTDVEPLSDIGLKAGISTSSKTSNGAADPAKSVQISRAKTSEETLLTEVENGTASMEDEAEVAIATPSRDGGIQESDITGSIIKGGNSFQVPNSALQEFKTKTRLSFGNDVDNTPRTSTRRSSARAVKSHCDDGSTSSEATLKGSQSDENSEGLSTAKEEMSPERAELGTSVMIRKTVPQTNDKTHQSVEEISSEKDLPDEALSKQMSDREIMESKNEAVKQKPTRKSTSGRPRAPKQPTDSDNQETTGARKSTRRRKRNVRLAEEDTSGDEGMFISLHKSVVNQQDRTKEAASDVINIDRNYESFHDADDEEMVEIVDDDSSYKSTLNPRAKSRGTVKRGTTQTKSKRDDDDLQSKTQSQRGKQKKADKQEAPAKDFVDLVTDEEVPSSTKEITESMQGQQSLKGSSSEESKADVEKARQQPKTSQSRRSKARSRSRRAATNSSDIEKSGANGSNLDTAKRKQSRRRQTKTAQQSLSGFTGSNETSSTGTDEDDGRRKSRRQKPKLHAAASTMEDSKGAEDVIEDKVQNVDSSKVSRKRNRSLKSKKPSDSETVEEAETEADTNGVEAVDQEGLLPNSAHQEKQSSFKRPTTVSRISARKKRTSVHFCSVEVISDEPSLPTVGEVPVAGKAPLLGAIKSPSPQHALDVDDSDSSPRKKFKGTSGVKLVQRCSTSRRSEVGEEKPDKMPPKRTSENAVEAVVTKKQSEPSLSPVVRGGRKRGGKRKLYSGDLPSSFLNDPSVPGPPSAAGITSKGHATAEDKENPVGSEENPTQEAPVKTVTASGRGRGRTKGRGRARGGGTTRKMKAQEIQGSDDVVLNFLNKYESGKESESTDSEGGPVTIATTEAPETMMDDSTGSTPSGGMCTTVYPEPTPRSILKDTAISNVNARKKNLTLQFFEVPKRKPIIGKSPG</sequence>
<feature type="compositionally biased region" description="Basic and acidic residues" evidence="1">
    <location>
        <begin position="458"/>
        <end position="471"/>
    </location>
</feature>
<reference evidence="3" key="1">
    <citation type="submission" date="2025-08" db="UniProtKB">
        <authorList>
            <consortium name="RefSeq"/>
        </authorList>
    </citation>
    <scope>IDENTIFICATION</scope>
</reference>
<gene>
    <name evidence="3" type="primary">LOC110987226</name>
</gene>
<feature type="compositionally biased region" description="Polar residues" evidence="1">
    <location>
        <begin position="108"/>
        <end position="117"/>
    </location>
</feature>
<proteinExistence type="predicted"/>
<feature type="compositionally biased region" description="Polar residues" evidence="1">
    <location>
        <begin position="480"/>
        <end position="499"/>
    </location>
</feature>
<feature type="region of interest" description="Disordered" evidence="1">
    <location>
        <begin position="156"/>
        <end position="180"/>
    </location>
</feature>
<dbReference type="KEGG" id="aplc:110987226"/>
<dbReference type="OMA" id="PIDQGVG"/>
<evidence type="ECO:0000256" key="1">
    <source>
        <dbReference type="SAM" id="MobiDB-lite"/>
    </source>
</evidence>
<feature type="compositionally biased region" description="Polar residues" evidence="1">
    <location>
        <begin position="569"/>
        <end position="582"/>
    </location>
</feature>
<feature type="compositionally biased region" description="Basic and acidic residues" evidence="1">
    <location>
        <begin position="500"/>
        <end position="512"/>
    </location>
</feature>
<feature type="compositionally biased region" description="Basic residues" evidence="1">
    <location>
        <begin position="590"/>
        <end position="599"/>
    </location>
</feature>
<feature type="compositionally biased region" description="Basic and acidic residues" evidence="1">
    <location>
        <begin position="607"/>
        <end position="621"/>
    </location>
</feature>